<dbReference type="InterPro" id="IPR005467">
    <property type="entry name" value="His_kinase_dom"/>
</dbReference>
<feature type="domain" description="HPt" evidence="12">
    <location>
        <begin position="1"/>
        <end position="105"/>
    </location>
</feature>
<dbReference type="InterPro" id="IPR036890">
    <property type="entry name" value="HATPase_C_sf"/>
</dbReference>
<evidence type="ECO:0000256" key="7">
    <source>
        <dbReference type="ARBA" id="ARBA00023012"/>
    </source>
</evidence>
<comment type="catalytic activity">
    <reaction evidence="1">
        <text>ATP + protein L-histidine = ADP + protein N-phospho-L-histidine.</text>
        <dbReference type="EC" id="2.7.13.3"/>
    </reaction>
</comment>
<dbReference type="PANTHER" id="PTHR43395:SF1">
    <property type="entry name" value="CHEMOTAXIS PROTEIN CHEA"/>
    <property type="match status" value="1"/>
</dbReference>
<keyword evidence="4 9" id="KW-0597">Phosphoprotein</keyword>
<evidence type="ECO:0000259" key="12">
    <source>
        <dbReference type="PROSITE" id="PS50894"/>
    </source>
</evidence>
<evidence type="ECO:0000256" key="8">
    <source>
        <dbReference type="ARBA" id="ARBA00035100"/>
    </source>
</evidence>
<evidence type="ECO:0000256" key="1">
    <source>
        <dbReference type="ARBA" id="ARBA00000085"/>
    </source>
</evidence>
<dbReference type="FunFam" id="3.30.565.10:FF:000016">
    <property type="entry name" value="Chemotaxis protein CheA, putative"/>
    <property type="match status" value="1"/>
</dbReference>
<proteinExistence type="predicted"/>
<dbReference type="SUPFAM" id="SSF55874">
    <property type="entry name" value="ATPase domain of HSP90 chaperone/DNA topoisomerase II/histidine kinase"/>
    <property type="match status" value="1"/>
</dbReference>
<keyword evidence="6" id="KW-0418">Kinase</keyword>
<dbReference type="PROSITE" id="PS50109">
    <property type="entry name" value="HIS_KIN"/>
    <property type="match status" value="1"/>
</dbReference>
<dbReference type="GO" id="GO:0000155">
    <property type="term" value="F:phosphorelay sensor kinase activity"/>
    <property type="evidence" value="ECO:0007669"/>
    <property type="project" value="UniProtKB-ARBA"/>
</dbReference>
<evidence type="ECO:0000256" key="4">
    <source>
        <dbReference type="ARBA" id="ARBA00022553"/>
    </source>
</evidence>
<dbReference type="SMART" id="SM00387">
    <property type="entry name" value="HATPase_c"/>
    <property type="match status" value="1"/>
</dbReference>
<dbReference type="Pfam" id="PF01584">
    <property type="entry name" value="CheW"/>
    <property type="match status" value="1"/>
</dbReference>
<dbReference type="KEGG" id="nre:BES08_28300"/>
<keyword evidence="14" id="KW-1185">Reference proteome</keyword>
<dbReference type="Gene3D" id="3.30.565.10">
    <property type="entry name" value="Histidine kinase-like ATPase, C-terminal domain"/>
    <property type="match status" value="1"/>
</dbReference>
<dbReference type="Gene3D" id="1.20.120.160">
    <property type="entry name" value="HPT domain"/>
    <property type="match status" value="1"/>
</dbReference>
<dbReference type="PRINTS" id="PR00344">
    <property type="entry name" value="BCTRLSENSOR"/>
</dbReference>
<dbReference type="OrthoDB" id="9803176at2"/>
<dbReference type="EMBL" id="CP017077">
    <property type="protein sequence ID" value="AOR80716.1"/>
    <property type="molecule type" value="Genomic_DNA"/>
</dbReference>
<feature type="domain" description="CheW-like" evidence="11">
    <location>
        <begin position="514"/>
        <end position="642"/>
    </location>
</feature>
<evidence type="ECO:0000256" key="3">
    <source>
        <dbReference type="ARBA" id="ARBA00021495"/>
    </source>
</evidence>
<evidence type="ECO:0000256" key="6">
    <source>
        <dbReference type="ARBA" id="ARBA00022777"/>
    </source>
</evidence>
<comment type="function">
    <text evidence="8">Involved in the transmission of sensory signals from the chemoreceptors to the flagellar motors. CheA is autophosphorylated; it can transfer its phosphate group to either CheB or CheY.</text>
</comment>
<keyword evidence="7" id="KW-0902">Two-component regulatory system</keyword>
<geneLocation type="plasmid" evidence="13 14">
    <name>pSA2</name>
</geneLocation>
<dbReference type="AlphaFoldDB" id="A0A1D8AF18"/>
<dbReference type="Gene3D" id="2.30.30.40">
    <property type="entry name" value="SH3 Domains"/>
    <property type="match status" value="1"/>
</dbReference>
<dbReference type="Pfam" id="PF01627">
    <property type="entry name" value="Hpt"/>
    <property type="match status" value="1"/>
</dbReference>
<evidence type="ECO:0000259" key="11">
    <source>
        <dbReference type="PROSITE" id="PS50851"/>
    </source>
</evidence>
<keyword evidence="13" id="KW-0614">Plasmid</keyword>
<feature type="modified residue" description="Phosphohistidine" evidence="9">
    <location>
        <position position="44"/>
    </location>
</feature>
<dbReference type="RefSeq" id="WP_069710035.1">
    <property type="nucleotide sequence ID" value="NZ_CP017077.1"/>
</dbReference>
<dbReference type="Proteomes" id="UP000094626">
    <property type="component" value="Plasmid pSA2"/>
</dbReference>
<dbReference type="EC" id="2.7.13.3" evidence="2"/>
<dbReference type="PROSITE" id="PS50894">
    <property type="entry name" value="HPT"/>
    <property type="match status" value="1"/>
</dbReference>
<dbReference type="SUPFAM" id="SSF50341">
    <property type="entry name" value="CheW-like"/>
    <property type="match status" value="1"/>
</dbReference>
<organism evidence="13 14">
    <name type="scientific">Novosphingobium resinovorum</name>
    <dbReference type="NCBI Taxonomy" id="158500"/>
    <lineage>
        <taxon>Bacteria</taxon>
        <taxon>Pseudomonadati</taxon>
        <taxon>Pseudomonadota</taxon>
        <taxon>Alphaproteobacteria</taxon>
        <taxon>Sphingomonadales</taxon>
        <taxon>Sphingomonadaceae</taxon>
        <taxon>Novosphingobium</taxon>
    </lineage>
</organism>
<dbReference type="InterPro" id="IPR004358">
    <property type="entry name" value="Sig_transdc_His_kin-like_C"/>
</dbReference>
<dbReference type="Pfam" id="PF02518">
    <property type="entry name" value="HATPase_c"/>
    <property type="match status" value="1"/>
</dbReference>
<dbReference type="GO" id="GO:0006935">
    <property type="term" value="P:chemotaxis"/>
    <property type="evidence" value="ECO:0007669"/>
    <property type="project" value="InterPro"/>
</dbReference>
<dbReference type="SUPFAM" id="SSF47226">
    <property type="entry name" value="Histidine-containing phosphotransfer domain, HPT domain"/>
    <property type="match status" value="1"/>
</dbReference>
<gene>
    <name evidence="13" type="ORF">BES08_28300</name>
</gene>
<evidence type="ECO:0000313" key="13">
    <source>
        <dbReference type="EMBL" id="AOR80716.1"/>
    </source>
</evidence>
<dbReference type="SMART" id="SM00073">
    <property type="entry name" value="HPT"/>
    <property type="match status" value="1"/>
</dbReference>
<evidence type="ECO:0000256" key="2">
    <source>
        <dbReference type="ARBA" id="ARBA00012438"/>
    </source>
</evidence>
<evidence type="ECO:0000313" key="14">
    <source>
        <dbReference type="Proteomes" id="UP000094626"/>
    </source>
</evidence>
<dbReference type="InterPro" id="IPR008207">
    <property type="entry name" value="Sig_transdc_His_kin_Hpt_dom"/>
</dbReference>
<accession>A0A1D8AF18</accession>
<evidence type="ECO:0000256" key="9">
    <source>
        <dbReference type="PROSITE-ProRule" id="PRU00110"/>
    </source>
</evidence>
<dbReference type="PANTHER" id="PTHR43395">
    <property type="entry name" value="SENSOR HISTIDINE KINASE CHEA"/>
    <property type="match status" value="1"/>
</dbReference>
<name>A0A1D8AF18_9SPHN</name>
<dbReference type="InterPro" id="IPR051315">
    <property type="entry name" value="Bact_Chemotaxis_CheA"/>
</dbReference>
<dbReference type="InterPro" id="IPR036641">
    <property type="entry name" value="HPT_dom_sf"/>
</dbReference>
<dbReference type="InterPro" id="IPR036061">
    <property type="entry name" value="CheW-like_dom_sf"/>
</dbReference>
<dbReference type="CDD" id="cd00088">
    <property type="entry name" value="HPT"/>
    <property type="match status" value="1"/>
</dbReference>
<dbReference type="InterPro" id="IPR003594">
    <property type="entry name" value="HATPase_dom"/>
</dbReference>
<evidence type="ECO:0000259" key="10">
    <source>
        <dbReference type="PROSITE" id="PS50109"/>
    </source>
</evidence>
<keyword evidence="5" id="KW-0808">Transferase</keyword>
<evidence type="ECO:0000256" key="5">
    <source>
        <dbReference type="ARBA" id="ARBA00022679"/>
    </source>
</evidence>
<dbReference type="SMART" id="SM00260">
    <property type="entry name" value="CheW"/>
    <property type="match status" value="1"/>
</dbReference>
<reference evidence="14" key="1">
    <citation type="journal article" date="2017" name="J. Biotechnol.">
        <title>Complete genome sequence of Novosphingobium resinovorum SA1, a versatile xenobiotic-degrading bacterium capable of utilizing sulfanilic acid.</title>
        <authorList>
            <person name="Hegedus B."/>
            <person name="Kos P.B."/>
            <person name="Balint B."/>
            <person name="Maroti G."/>
            <person name="Gan H.M."/>
            <person name="Perei K."/>
            <person name="Rakhely G."/>
        </authorList>
    </citation>
    <scope>NUCLEOTIDE SEQUENCE [LARGE SCALE GENOMIC DNA]</scope>
    <source>
        <strain evidence="14">SA1</strain>
    </source>
</reference>
<protein>
    <recommendedName>
        <fullName evidence="3">Chemotaxis protein CheA</fullName>
        <ecNumber evidence="2">2.7.13.3</ecNumber>
    </recommendedName>
</protein>
<dbReference type="InterPro" id="IPR002545">
    <property type="entry name" value="CheW-lke_dom"/>
</dbReference>
<sequence length="642" mass="68285">MDELLEQFLIEGRELVAQAGKDFAALSRDPTDVAAIDSAFRAIHTLKGSVVVFDLGPAERLLHAAEDLLERVRKGTCALEAAETDALVASLDEVDRWIDDMERDGRLSEDAPAKSEQAIARLTSRAAEPPSPDPVVDNQNWLARLSEREAAIIAGAAGPVVAFCYAPDADCFFRGEDPLAVAEAVPNLLTLTMLPRDGAWPSATAIEPFSCFGVLEGLSSASQDRVRAAFRLQPDQVQFAELMSGDRGEIARTSRVDTSVLRVESARVDAMADGLADLAVAINALAPLAEDAQGVDHALAARIRAVQATIERAMGSLHRNLTAVRLVPLEPALQRLPRLTREIAQSLGKSVTLTIAGERIEVDKQIADGLFEPLLHMVRNAIDHGIEAVEVRRAAGKPQEGRIALSFAREGDAVVATLSDDGAGIDPKHIRQLAVARDFLPQDAAEVLTDAAALRLIFAPGFSTAGSVTEVSGRGVGMDAVQAAIDRLRGSIEIDSAAGQGTIFSIRLPANALTTQLLVVEVGGERYGVALDQVVETVRIDRSVLFPVGRGIACVLRDRTVPVLDLATLLDARRAEGPHAKLVVTQSRGEPIALRVDDFAERIDTIVRPPTGMLSSARGVIGSALMGDGSVLLVLDLPDLAA</sequence>
<dbReference type="PROSITE" id="PS50851">
    <property type="entry name" value="CHEW"/>
    <property type="match status" value="1"/>
</dbReference>
<feature type="domain" description="Histidine kinase" evidence="10">
    <location>
        <begin position="270"/>
        <end position="512"/>
    </location>
</feature>